<keyword evidence="19" id="KW-1185">Reference proteome</keyword>
<evidence type="ECO:0000313" key="18">
    <source>
        <dbReference type="EMBL" id="MCX2982502.1"/>
    </source>
</evidence>
<evidence type="ECO:0000256" key="12">
    <source>
        <dbReference type="ARBA" id="ARBA00025712"/>
    </source>
</evidence>
<evidence type="ECO:0000256" key="7">
    <source>
        <dbReference type="ARBA" id="ARBA00022989"/>
    </source>
</evidence>
<comment type="catalytic activity">
    <reaction evidence="15">
        <text>cholesterol + NADH + O2 + H(+) = 7-dehydrocholesterol + NAD(+) + 2 H2O</text>
        <dbReference type="Rhea" id="RHEA:51644"/>
        <dbReference type="ChEBI" id="CHEBI:15377"/>
        <dbReference type="ChEBI" id="CHEBI:15378"/>
        <dbReference type="ChEBI" id="CHEBI:15379"/>
        <dbReference type="ChEBI" id="CHEBI:16113"/>
        <dbReference type="ChEBI" id="CHEBI:17759"/>
        <dbReference type="ChEBI" id="CHEBI:57540"/>
        <dbReference type="ChEBI" id="CHEBI:57945"/>
        <dbReference type="EC" id="1.14.19.21"/>
    </reaction>
    <physiologicalReaction direction="left-to-right" evidence="15">
        <dbReference type="Rhea" id="RHEA:51645"/>
    </physiologicalReaction>
</comment>
<evidence type="ECO:0000313" key="19">
    <source>
        <dbReference type="Proteomes" id="UP001143362"/>
    </source>
</evidence>
<evidence type="ECO:0000256" key="8">
    <source>
        <dbReference type="ARBA" id="ARBA00023002"/>
    </source>
</evidence>
<keyword evidence="4" id="KW-0812">Transmembrane</keyword>
<evidence type="ECO:0000256" key="5">
    <source>
        <dbReference type="ARBA" id="ARBA00022714"/>
    </source>
</evidence>
<evidence type="ECO:0000256" key="1">
    <source>
        <dbReference type="ARBA" id="ARBA00001962"/>
    </source>
</evidence>
<keyword evidence="10" id="KW-0411">Iron-sulfur</keyword>
<keyword evidence="9" id="KW-0408">Iron</keyword>
<dbReference type="RefSeq" id="WP_279246517.1">
    <property type="nucleotide sequence ID" value="NZ_SHNN01000003.1"/>
</dbReference>
<protein>
    <recommendedName>
        <fullName evidence="14">cholesterol 7-desaturase</fullName>
        <ecNumber evidence="14">1.14.19.21</ecNumber>
    </recommendedName>
</protein>
<accession>A0ABT3TMF2</accession>
<proteinExistence type="inferred from homology"/>
<evidence type="ECO:0000256" key="15">
    <source>
        <dbReference type="ARBA" id="ARBA00047853"/>
    </source>
</evidence>
<dbReference type="Gene3D" id="2.102.10.10">
    <property type="entry name" value="Rieske [2Fe-2S] iron-sulphur domain"/>
    <property type="match status" value="1"/>
</dbReference>
<sequence>MNKRFPMPMPFGWFCIGYGDELAVGEVKNVHYFDRDMVLFRTESGKIGLSDPVCPHLGAHLGHGGTVQGESIRCAFHHWQYDTQGVITDIPYASRIPPKWEGKPCLKTYPVCEKNEVIWAWYHPEDAAPDQEVIELDEIKDPEWVDQERYFWSFDSCPQEIAENGVDVAHFKYIHNMDAVPQGETTFEGHIRRSKVRGPRTMTNAAGEQVVIESGVDVVQNGAGQKWTRFSGMVDYLLQVLVTPVNDERVEVRFAYTHKKYPEDSFEYKTLREGIAATNGQRGLDGDIPIWQNKFHLREPILCDGDGPIMRFRKYFAQFYVGGPYGDEGDMPSDLEAVS</sequence>
<comment type="catalytic activity">
    <reaction evidence="16">
        <text>cholesterol + NADPH + O2 + H(+) = 7-dehydrocholesterol + NADP(+) + 2 H2O</text>
        <dbReference type="Rhea" id="RHEA:45024"/>
        <dbReference type="ChEBI" id="CHEBI:15377"/>
        <dbReference type="ChEBI" id="CHEBI:15378"/>
        <dbReference type="ChEBI" id="CHEBI:15379"/>
        <dbReference type="ChEBI" id="CHEBI:16113"/>
        <dbReference type="ChEBI" id="CHEBI:17759"/>
        <dbReference type="ChEBI" id="CHEBI:57783"/>
        <dbReference type="ChEBI" id="CHEBI:58349"/>
        <dbReference type="EC" id="1.14.19.21"/>
    </reaction>
    <physiologicalReaction direction="left-to-right" evidence="16">
        <dbReference type="Rhea" id="RHEA:45025"/>
    </physiologicalReaction>
</comment>
<evidence type="ECO:0000256" key="9">
    <source>
        <dbReference type="ARBA" id="ARBA00023004"/>
    </source>
</evidence>
<dbReference type="InterPro" id="IPR050584">
    <property type="entry name" value="Cholesterol_7-desaturase"/>
</dbReference>
<dbReference type="Pfam" id="PF00355">
    <property type="entry name" value="Rieske"/>
    <property type="match status" value="1"/>
</dbReference>
<gene>
    <name evidence="18" type="ORF">EYC98_16695</name>
</gene>
<evidence type="ECO:0000256" key="11">
    <source>
        <dbReference type="ARBA" id="ARBA00023136"/>
    </source>
</evidence>
<dbReference type="PANTHER" id="PTHR21266">
    <property type="entry name" value="IRON-SULFUR DOMAIN CONTAINING PROTEIN"/>
    <property type="match status" value="1"/>
</dbReference>
<dbReference type="PROSITE" id="PS51296">
    <property type="entry name" value="RIESKE"/>
    <property type="match status" value="1"/>
</dbReference>
<comment type="similarity">
    <text evidence="13">Belongs to the cholesterol 7-desaturase family.</text>
</comment>
<dbReference type="Gene3D" id="3.90.380.10">
    <property type="entry name" value="Naphthalene 1,2-dioxygenase Alpha Subunit, Chain A, domain 1"/>
    <property type="match status" value="1"/>
</dbReference>
<dbReference type="InterPro" id="IPR045605">
    <property type="entry name" value="KshA-like_C"/>
</dbReference>
<dbReference type="CDD" id="cd03469">
    <property type="entry name" value="Rieske_RO_Alpha_N"/>
    <property type="match status" value="1"/>
</dbReference>
<comment type="cofactor">
    <cofactor evidence="1">
        <name>Fe cation</name>
        <dbReference type="ChEBI" id="CHEBI:24875"/>
    </cofactor>
</comment>
<keyword evidence="11" id="KW-0472">Membrane</keyword>
<evidence type="ECO:0000256" key="3">
    <source>
        <dbReference type="ARBA" id="ARBA00004972"/>
    </source>
</evidence>
<keyword evidence="7" id="KW-1133">Transmembrane helix</keyword>
<keyword evidence="5" id="KW-0001">2Fe-2S</keyword>
<comment type="subcellular location">
    <subcellularLocation>
        <location evidence="2">Membrane</location>
    </subcellularLocation>
</comment>
<keyword evidence="6" id="KW-0479">Metal-binding</keyword>
<dbReference type="InterPro" id="IPR017941">
    <property type="entry name" value="Rieske_2Fe-2S"/>
</dbReference>
<dbReference type="Pfam" id="PF19298">
    <property type="entry name" value="KshA_C"/>
    <property type="match status" value="1"/>
</dbReference>
<comment type="pathway">
    <text evidence="3">Hormone biosynthesis.</text>
</comment>
<evidence type="ECO:0000259" key="17">
    <source>
        <dbReference type="PROSITE" id="PS51296"/>
    </source>
</evidence>
<dbReference type="SUPFAM" id="SSF50022">
    <property type="entry name" value="ISP domain"/>
    <property type="match status" value="1"/>
</dbReference>
<evidence type="ECO:0000256" key="2">
    <source>
        <dbReference type="ARBA" id="ARBA00004370"/>
    </source>
</evidence>
<comment type="pathway">
    <text evidence="12">Steroid hormone biosynthesis; dafachronic acid biosynthesis.</text>
</comment>
<dbReference type="PANTHER" id="PTHR21266:SF32">
    <property type="entry name" value="CHOLESTEROL 7-DESATURASE NVD"/>
    <property type="match status" value="1"/>
</dbReference>
<dbReference type="InterPro" id="IPR036922">
    <property type="entry name" value="Rieske_2Fe-2S_sf"/>
</dbReference>
<keyword evidence="8" id="KW-0560">Oxidoreductase</keyword>
<evidence type="ECO:0000256" key="10">
    <source>
        <dbReference type="ARBA" id="ARBA00023014"/>
    </source>
</evidence>
<evidence type="ECO:0000256" key="6">
    <source>
        <dbReference type="ARBA" id="ARBA00022723"/>
    </source>
</evidence>
<dbReference type="EMBL" id="SHNN01000003">
    <property type="protein sequence ID" value="MCX2982502.1"/>
    <property type="molecule type" value="Genomic_DNA"/>
</dbReference>
<dbReference type="Proteomes" id="UP001143362">
    <property type="component" value="Unassembled WGS sequence"/>
</dbReference>
<feature type="domain" description="Rieske" evidence="17">
    <location>
        <begin position="13"/>
        <end position="120"/>
    </location>
</feature>
<evidence type="ECO:0000256" key="4">
    <source>
        <dbReference type="ARBA" id="ARBA00022692"/>
    </source>
</evidence>
<evidence type="ECO:0000256" key="16">
    <source>
        <dbReference type="ARBA" id="ARBA00049548"/>
    </source>
</evidence>
<evidence type="ECO:0000256" key="14">
    <source>
        <dbReference type="ARBA" id="ARBA00026095"/>
    </source>
</evidence>
<name>A0ABT3TMF2_9GAMM</name>
<organism evidence="18 19">
    <name type="scientific">Candidatus Litorirhabdus singularis</name>
    <dbReference type="NCBI Taxonomy" id="2518993"/>
    <lineage>
        <taxon>Bacteria</taxon>
        <taxon>Pseudomonadati</taxon>
        <taxon>Pseudomonadota</taxon>
        <taxon>Gammaproteobacteria</taxon>
        <taxon>Cellvibrionales</taxon>
        <taxon>Halieaceae</taxon>
        <taxon>Candidatus Litorirhabdus</taxon>
    </lineage>
</organism>
<comment type="caution">
    <text evidence="18">The sequence shown here is derived from an EMBL/GenBank/DDBJ whole genome shotgun (WGS) entry which is preliminary data.</text>
</comment>
<dbReference type="EC" id="1.14.19.21" evidence="14"/>
<reference evidence="18" key="1">
    <citation type="submission" date="2019-02" db="EMBL/GenBank/DDBJ databases">
        <authorList>
            <person name="Li S.-H."/>
        </authorList>
    </citation>
    <scope>NUCLEOTIDE SEQUENCE</scope>
    <source>
        <strain evidence="18">IMCC14734</strain>
    </source>
</reference>
<evidence type="ECO:0000256" key="13">
    <source>
        <dbReference type="ARBA" id="ARBA00025729"/>
    </source>
</evidence>
<dbReference type="SUPFAM" id="SSF55961">
    <property type="entry name" value="Bet v1-like"/>
    <property type="match status" value="1"/>
</dbReference>